<dbReference type="OrthoDB" id="5240345at2"/>
<feature type="signal peptide" evidence="2">
    <location>
        <begin position="1"/>
        <end position="21"/>
    </location>
</feature>
<dbReference type="Proteomes" id="UP000264006">
    <property type="component" value="Chromosome"/>
</dbReference>
<dbReference type="SUPFAM" id="SSF50974">
    <property type="entry name" value="Nitrous oxide reductase, N-terminal domain"/>
    <property type="match status" value="1"/>
</dbReference>
<keyword evidence="2" id="KW-0732">Signal</keyword>
<dbReference type="RefSeq" id="WP_114590244.1">
    <property type="nucleotide sequence ID" value="NZ_CAXIBR010000004.1"/>
</dbReference>
<evidence type="ECO:0000256" key="2">
    <source>
        <dbReference type="SAM" id="SignalP"/>
    </source>
</evidence>
<dbReference type="EMBL" id="CP031165">
    <property type="protein sequence ID" value="AXV05433.1"/>
    <property type="molecule type" value="Genomic_DNA"/>
</dbReference>
<keyword evidence="4" id="KW-1185">Reference proteome</keyword>
<proteinExistence type="predicted"/>
<evidence type="ECO:0000313" key="3">
    <source>
        <dbReference type="EMBL" id="AXV05433.1"/>
    </source>
</evidence>
<reference evidence="3 4" key="1">
    <citation type="submission" date="2018-09" db="EMBL/GenBank/DDBJ databases">
        <title>Complete genome sequence of Euzebya sp. DY32-46 isolated from seawater of Pacific Ocean.</title>
        <authorList>
            <person name="Xu L."/>
            <person name="Wu Y.-H."/>
            <person name="Xu X.-W."/>
        </authorList>
    </citation>
    <scope>NUCLEOTIDE SEQUENCE [LARGE SCALE GENOMIC DNA]</scope>
    <source>
        <strain evidence="3 4">DY32-46</strain>
    </source>
</reference>
<dbReference type="KEGG" id="euz:DVS28_a0732"/>
<dbReference type="AlphaFoldDB" id="A0A346XT86"/>
<evidence type="ECO:0000256" key="1">
    <source>
        <dbReference type="SAM" id="MobiDB-lite"/>
    </source>
</evidence>
<dbReference type="InterPro" id="IPR011045">
    <property type="entry name" value="N2O_reductase_N"/>
</dbReference>
<name>A0A346XT86_9ACTN</name>
<feature type="chain" id="PRO_5016757300" evidence="2">
    <location>
        <begin position="22"/>
        <end position="533"/>
    </location>
</feature>
<evidence type="ECO:0000313" key="4">
    <source>
        <dbReference type="Proteomes" id="UP000264006"/>
    </source>
</evidence>
<gene>
    <name evidence="3" type="ORF">DVS28_a0732</name>
</gene>
<accession>A0A346XT86</accession>
<organism evidence="3 4">
    <name type="scientific">Euzebya pacifica</name>
    <dbReference type="NCBI Taxonomy" id="1608957"/>
    <lineage>
        <taxon>Bacteria</taxon>
        <taxon>Bacillati</taxon>
        <taxon>Actinomycetota</taxon>
        <taxon>Nitriliruptoria</taxon>
        <taxon>Euzebyales</taxon>
    </lineage>
</organism>
<sequence>MIRKTIATAASALLVVGLLGAAPDTGFDRQQAANVGDTDLFNFEHVGNITLANVNATQASRAVDNQGTDVEFFTTPVTVDDGNGGTTTEDRDFAVVGDHSDGIGIIDITDPENAVVADYISCANPRSDVGVFQWTEDDGTLRTFVGSSRESGALCTGAGPETTYESDDGNPLTSEAGGFSMFEVTDPYDAQPFARVRIGAGGAHNFMFHPTAPVAYAWNGEIGGAEVTSIQIVDMSPYFVDGGDVTEIRSFIGPDTIGSPHDGELSPDGSIMYVASEIDYLIYDNTDPLDPQLTTAFAPNEGTYAHGYFPSPDGNIAVTNNESLALGGFFASRTGVCPGEGLAFYDTSISGAAVGPLSYYVPPVQGQTPDHRACTSHFGRVAPNNTVMSVAWYVLGGRVVDFTDPTLPVEIGAATISLEDSESGAYGTTASRTAGTEAWSAKFYKGPYMYVGDQGRGFDIFKWTGPEECGNPFDESWTGWIDCEELDFRLIVDPSAPTAAPEPTTVFTPAMVGEALAVVQDEDGTLRFSCQVR</sequence>
<feature type="region of interest" description="Disordered" evidence="1">
    <location>
        <begin position="152"/>
        <end position="171"/>
    </location>
</feature>
<protein>
    <submittedName>
        <fullName evidence="3">Putative secreted protein</fullName>
    </submittedName>
</protein>